<dbReference type="InterPro" id="IPR045151">
    <property type="entry name" value="DCAF8"/>
</dbReference>
<dbReference type="InterPro" id="IPR036322">
    <property type="entry name" value="WD40_repeat_dom_sf"/>
</dbReference>
<dbReference type="AlphaFoldDB" id="A0A1Q3FGS9"/>
<organism evidence="5">
    <name type="scientific">Culex tarsalis</name>
    <name type="common">Encephalitis mosquito</name>
    <dbReference type="NCBI Taxonomy" id="7177"/>
    <lineage>
        <taxon>Eukaryota</taxon>
        <taxon>Metazoa</taxon>
        <taxon>Ecdysozoa</taxon>
        <taxon>Arthropoda</taxon>
        <taxon>Hexapoda</taxon>
        <taxon>Insecta</taxon>
        <taxon>Pterygota</taxon>
        <taxon>Neoptera</taxon>
        <taxon>Endopterygota</taxon>
        <taxon>Diptera</taxon>
        <taxon>Nematocera</taxon>
        <taxon>Culicoidea</taxon>
        <taxon>Culicidae</taxon>
        <taxon>Culicinae</taxon>
        <taxon>Culicini</taxon>
        <taxon>Culex</taxon>
        <taxon>Culex</taxon>
    </lineage>
</organism>
<dbReference type="GO" id="GO:0005737">
    <property type="term" value="C:cytoplasm"/>
    <property type="evidence" value="ECO:0007669"/>
    <property type="project" value="TreeGrafter"/>
</dbReference>
<dbReference type="GO" id="GO:0080008">
    <property type="term" value="C:Cul4-RING E3 ubiquitin ligase complex"/>
    <property type="evidence" value="ECO:0007669"/>
    <property type="project" value="TreeGrafter"/>
</dbReference>
<evidence type="ECO:0000313" key="5">
    <source>
        <dbReference type="EMBL" id="JAV26768.1"/>
    </source>
</evidence>
<dbReference type="EMBL" id="GFDL01008277">
    <property type="protein sequence ID" value="JAV26768.1"/>
    <property type="molecule type" value="Transcribed_RNA"/>
</dbReference>
<dbReference type="PANTHER" id="PTHR15574">
    <property type="entry name" value="WD REPEAT DOMAIN-CONTAINING FAMILY"/>
    <property type="match status" value="1"/>
</dbReference>
<reference evidence="5" key="1">
    <citation type="submission" date="2017-01" db="EMBL/GenBank/DDBJ databases">
        <title>A deep insight into the sialotranscriptome of adult male and female Cluex tarsalis mosquitoes.</title>
        <authorList>
            <person name="Ribeiro J.M."/>
            <person name="Moreira F."/>
            <person name="Bernard K.A."/>
            <person name="Calvo E."/>
        </authorList>
    </citation>
    <scope>NUCLEOTIDE SEQUENCE</scope>
    <source>
        <strain evidence="5">Kern County</strain>
        <tissue evidence="5">Salivary glands</tissue>
    </source>
</reference>
<name>A0A1Q3FGS9_CULTA</name>
<evidence type="ECO:0000256" key="4">
    <source>
        <dbReference type="SAM" id="MobiDB-lite"/>
    </source>
</evidence>
<feature type="region of interest" description="Disordered" evidence="4">
    <location>
        <begin position="418"/>
        <end position="496"/>
    </location>
</feature>
<dbReference type="Pfam" id="PF00400">
    <property type="entry name" value="WD40"/>
    <property type="match status" value="3"/>
</dbReference>
<dbReference type="InterPro" id="IPR001680">
    <property type="entry name" value="WD40_rpt"/>
</dbReference>
<proteinExistence type="predicted"/>
<accession>A0A1Q3FGS9</accession>
<evidence type="ECO:0000256" key="3">
    <source>
        <dbReference type="PROSITE-ProRule" id="PRU00221"/>
    </source>
</evidence>
<feature type="compositionally biased region" description="Low complexity" evidence="4">
    <location>
        <begin position="418"/>
        <end position="446"/>
    </location>
</feature>
<dbReference type="Gene3D" id="2.130.10.10">
    <property type="entry name" value="YVTN repeat-like/Quinoprotein amine dehydrogenase"/>
    <property type="match status" value="2"/>
</dbReference>
<dbReference type="SUPFAM" id="SSF50978">
    <property type="entry name" value="WD40 repeat-like"/>
    <property type="match status" value="1"/>
</dbReference>
<feature type="compositionally biased region" description="Acidic residues" evidence="4">
    <location>
        <begin position="466"/>
        <end position="482"/>
    </location>
</feature>
<feature type="compositionally biased region" description="Polar residues" evidence="4">
    <location>
        <begin position="447"/>
        <end position="463"/>
    </location>
</feature>
<feature type="repeat" description="WD" evidence="3">
    <location>
        <begin position="568"/>
        <end position="609"/>
    </location>
</feature>
<feature type="region of interest" description="Disordered" evidence="4">
    <location>
        <begin position="308"/>
        <end position="364"/>
    </location>
</feature>
<keyword evidence="2" id="KW-0677">Repeat</keyword>
<evidence type="ECO:0000256" key="1">
    <source>
        <dbReference type="ARBA" id="ARBA00022574"/>
    </source>
</evidence>
<feature type="region of interest" description="Disordered" evidence="4">
    <location>
        <begin position="654"/>
        <end position="715"/>
    </location>
</feature>
<dbReference type="PROSITE" id="PS50082">
    <property type="entry name" value="WD_REPEATS_2"/>
    <property type="match status" value="2"/>
</dbReference>
<keyword evidence="1 3" id="KW-0853">WD repeat</keyword>
<dbReference type="GO" id="GO:0045944">
    <property type="term" value="P:positive regulation of transcription by RNA polymerase II"/>
    <property type="evidence" value="ECO:0007669"/>
    <property type="project" value="TreeGrafter"/>
</dbReference>
<feature type="compositionally biased region" description="Gly residues" evidence="4">
    <location>
        <begin position="657"/>
        <end position="679"/>
    </location>
</feature>
<feature type="repeat" description="WD" evidence="3">
    <location>
        <begin position="53"/>
        <end position="94"/>
    </location>
</feature>
<dbReference type="PANTHER" id="PTHR15574:SF39">
    <property type="entry name" value="DDB1- AND CUL4-ASSOCIATED FACTOR 6"/>
    <property type="match status" value="1"/>
</dbReference>
<protein>
    <submittedName>
        <fullName evidence="5">Putative wd and tetratricopeptide repeat protein 1</fullName>
    </submittedName>
</protein>
<evidence type="ECO:0000256" key="2">
    <source>
        <dbReference type="ARBA" id="ARBA00022737"/>
    </source>
</evidence>
<sequence>MKSEDKRLTVTKSVFRTLYGGGANHGEQYGARLVSGTKDSLDFIRRLDLWKSLKVHKGCVNTVFWSDDGQLLLSGSDDQHIVVSDPFTGRTLYKHKTTHRANIFSARFLPQSGNREIVSCSGDGIVLYTDLKDVELSPGDAHERCWNNFNCHSNGTTYEVMTVPTEPKSFMSCGEDGTVRLFDLRKMTRCLKTCCKDNILILSPSAVTAMTLSPISMNYIAVGSSDSHVRIYDRRFLKLVDCSVPGSPNDRHTVPVKMFTNPSGEKRSFRVTSITYSGDERELLVNYSSDHLYLFDATRDGIEVQAAQQAASSSVDKGKRGSKTQHSIDSPPPVRRLRLRGDWSDTGPEARPAREMASRVLGAGQARPQLQATIMHRMTEVLSRMLADPRTRIGLTHTNELTNDSDLANVVDDFRTFASSSSGGASGSTTTGEEPAAEASNAEPQPSTSGGASRTTARKPSSTPEKDEDDEDDDDDDDDEETNPNQRNKSDRSRDDSAAYEAELKALNDLEAKVLSYDYVLRKFVGHRNARTMIKEATFWGNDYIMSGSDCGHVFTWERATGDLVMLMEADQHVVNCVQPHPTLPMLATSGIDYDIKIWSPMDEEKVRFDREAALDLMERNAVMLEETKDTITVPASFMIRMLACIHSLRNRRGPPGNSGAGGGNGASGDGGGTNGGRTSGSDTDSNSNNNQNNNSNNNNNEEGSSEAGSAEHFL</sequence>
<dbReference type="InterPro" id="IPR015943">
    <property type="entry name" value="WD40/YVTN_repeat-like_dom_sf"/>
</dbReference>
<feature type="compositionally biased region" description="Low complexity" evidence="4">
    <location>
        <begin position="680"/>
        <end position="709"/>
    </location>
</feature>
<dbReference type="SMART" id="SM00320">
    <property type="entry name" value="WD40"/>
    <property type="match status" value="7"/>
</dbReference>